<evidence type="ECO:0008006" key="4">
    <source>
        <dbReference type="Google" id="ProtNLM"/>
    </source>
</evidence>
<reference evidence="2 3" key="1">
    <citation type="journal article" date="2019" name="Int. J. Syst. Evol. Microbiol.">
        <title>The Global Catalogue of Microorganisms (GCM) 10K type strain sequencing project: providing services to taxonomists for standard genome sequencing and annotation.</title>
        <authorList>
            <consortium name="The Broad Institute Genomics Platform"/>
            <consortium name="The Broad Institute Genome Sequencing Center for Infectious Disease"/>
            <person name="Wu L."/>
            <person name="Ma J."/>
        </authorList>
    </citation>
    <scope>NUCLEOTIDE SEQUENCE [LARGE SCALE GENOMIC DNA]</scope>
    <source>
        <strain evidence="2 3">JCM 6242</strain>
    </source>
</reference>
<organism evidence="2 3">
    <name type="scientific">Streptosporangium fragile</name>
    <dbReference type="NCBI Taxonomy" id="46186"/>
    <lineage>
        <taxon>Bacteria</taxon>
        <taxon>Bacillati</taxon>
        <taxon>Actinomycetota</taxon>
        <taxon>Actinomycetes</taxon>
        <taxon>Streptosporangiales</taxon>
        <taxon>Streptosporangiaceae</taxon>
        <taxon>Streptosporangium</taxon>
    </lineage>
</organism>
<keyword evidence="3" id="KW-1185">Reference proteome</keyword>
<proteinExistence type="predicted"/>
<sequence>MLKRAVSAVAALITAAVLAVSAGAAPVSADTVSFSRELTATAQAAGVSEATVYAMALSLVNSDPDDEYRFPDEAFSEAPRSWGAVVAFVKRFWRQIVDAAKAAGEWTWWKAKQCATGAVSEVWNKFGTDLSFVEGVVAAAIHGCIKGLRG</sequence>
<keyword evidence="1" id="KW-0732">Signal</keyword>
<feature type="chain" id="PRO_5045429824" description="Secreted protein" evidence="1">
    <location>
        <begin position="25"/>
        <end position="150"/>
    </location>
</feature>
<name>A0ABN3VWR3_9ACTN</name>
<comment type="caution">
    <text evidence="2">The sequence shown here is derived from an EMBL/GenBank/DDBJ whole genome shotgun (WGS) entry which is preliminary data.</text>
</comment>
<feature type="signal peptide" evidence="1">
    <location>
        <begin position="1"/>
        <end position="24"/>
    </location>
</feature>
<gene>
    <name evidence="2" type="ORF">GCM10010517_31230</name>
</gene>
<dbReference type="RefSeq" id="WP_344971852.1">
    <property type="nucleotide sequence ID" value="NZ_BAAAVI010000019.1"/>
</dbReference>
<evidence type="ECO:0000256" key="1">
    <source>
        <dbReference type="SAM" id="SignalP"/>
    </source>
</evidence>
<accession>A0ABN3VWR3</accession>
<dbReference type="Proteomes" id="UP001500831">
    <property type="component" value="Unassembled WGS sequence"/>
</dbReference>
<evidence type="ECO:0000313" key="2">
    <source>
        <dbReference type="EMBL" id="GAA2870938.1"/>
    </source>
</evidence>
<evidence type="ECO:0000313" key="3">
    <source>
        <dbReference type="Proteomes" id="UP001500831"/>
    </source>
</evidence>
<dbReference type="EMBL" id="BAAAVI010000019">
    <property type="protein sequence ID" value="GAA2870938.1"/>
    <property type="molecule type" value="Genomic_DNA"/>
</dbReference>
<protein>
    <recommendedName>
        <fullName evidence="4">Secreted protein</fullName>
    </recommendedName>
</protein>